<dbReference type="GO" id="GO:0003729">
    <property type="term" value="F:mRNA binding"/>
    <property type="evidence" value="ECO:0007669"/>
    <property type="project" value="Ensembl"/>
</dbReference>
<feature type="compositionally biased region" description="Basic and acidic residues" evidence="1">
    <location>
        <begin position="142"/>
        <end position="156"/>
    </location>
</feature>
<evidence type="ECO:0000259" key="2">
    <source>
        <dbReference type="Pfam" id="PF14048"/>
    </source>
</evidence>
<evidence type="ECO:0000259" key="3">
    <source>
        <dbReference type="Pfam" id="PF16564"/>
    </source>
</evidence>
<dbReference type="GO" id="GO:0065003">
    <property type="term" value="P:protein-containing complex assembly"/>
    <property type="evidence" value="ECO:0007669"/>
    <property type="project" value="Ensembl"/>
</dbReference>
<reference evidence="4" key="1">
    <citation type="submission" date="2025-08" db="UniProtKB">
        <authorList>
            <consortium name="Ensembl"/>
        </authorList>
    </citation>
    <scope>IDENTIFICATION</scope>
</reference>
<dbReference type="InterPro" id="IPR032343">
    <property type="entry name" value="MBD2/MBD3_p55-bd"/>
</dbReference>
<keyword evidence="5" id="KW-1185">Reference proteome</keyword>
<dbReference type="GO" id="GO:0042127">
    <property type="term" value="P:regulation of cell population proliferation"/>
    <property type="evidence" value="ECO:0007669"/>
    <property type="project" value="Ensembl"/>
</dbReference>
<feature type="compositionally biased region" description="Basic residues" evidence="1">
    <location>
        <begin position="46"/>
        <end position="62"/>
    </location>
</feature>
<dbReference type="GO" id="GO:0000122">
    <property type="term" value="P:negative regulation of transcription by RNA polymerase II"/>
    <property type="evidence" value="ECO:0007669"/>
    <property type="project" value="Ensembl"/>
</dbReference>
<name>A0A8C6XUW1_NAJNA</name>
<dbReference type="GO" id="GO:0005829">
    <property type="term" value="C:cytosol"/>
    <property type="evidence" value="ECO:0007669"/>
    <property type="project" value="Ensembl"/>
</dbReference>
<sequence>AAAAAAAASFSCSTAAAAAAAAATWPKGSPACAAPTLPPALAERAGRRRRRQQQQTPKRRRRPQVDTAYRRRRLWTAAPTTSPLSPCRRGRGAGQQQQASARERLTFPGFDSSVSASGRGTPPRPPHGEAGQESGLSGVAPRVEERGGHPQIGAERREERCLLLQGKPDLNTTLPIRQTASIFKQPVTKVTNHPNNKVKSDPQRVIEQPRQDLLLPLEPLTVSCQEYFTVYKEKKLFWEKRLQGLSASDVSEQIIKSMELPKGLQGVGPGSNDDTLLSAVASALHTSSAPITGQLSAAVEKNPAVWLNTSQPLCKAFIVTDEDIRKQEERVQQVRKKLEEALMADILSRATDAAEVDEVEMDNGEEA</sequence>
<dbReference type="GO" id="GO:0016581">
    <property type="term" value="C:NuRD complex"/>
    <property type="evidence" value="ECO:0007669"/>
    <property type="project" value="Ensembl"/>
</dbReference>
<dbReference type="PANTHER" id="PTHR12396">
    <property type="entry name" value="METHYL-CPG BINDING PROTEIN, MBD"/>
    <property type="match status" value="1"/>
</dbReference>
<feature type="region of interest" description="Disordered" evidence="1">
    <location>
        <begin position="23"/>
        <end position="156"/>
    </location>
</feature>
<dbReference type="GO" id="GO:0042711">
    <property type="term" value="P:maternal behavior"/>
    <property type="evidence" value="ECO:0007669"/>
    <property type="project" value="Ensembl"/>
</dbReference>
<gene>
    <name evidence="4" type="primary">MBD2</name>
</gene>
<dbReference type="GO" id="GO:0016055">
    <property type="term" value="P:Wnt signaling pathway"/>
    <property type="evidence" value="ECO:0007669"/>
    <property type="project" value="Ensembl"/>
</dbReference>
<dbReference type="GO" id="GO:0070742">
    <property type="term" value="F:C2H2 zinc finger domain binding"/>
    <property type="evidence" value="ECO:0007669"/>
    <property type="project" value="Ensembl"/>
</dbReference>
<feature type="domain" description="Methyl-CpG binding protein 2/3 C-terminal" evidence="2">
    <location>
        <begin position="253"/>
        <end position="342"/>
    </location>
</feature>
<evidence type="ECO:0000256" key="1">
    <source>
        <dbReference type="SAM" id="MobiDB-lite"/>
    </source>
</evidence>
<dbReference type="GO" id="GO:0003682">
    <property type="term" value="F:chromatin binding"/>
    <property type="evidence" value="ECO:0007669"/>
    <property type="project" value="Ensembl"/>
</dbReference>
<dbReference type="GO" id="GO:0008327">
    <property type="term" value="F:methyl-CpG binding"/>
    <property type="evidence" value="ECO:0007669"/>
    <property type="project" value="Ensembl"/>
</dbReference>
<dbReference type="GeneTree" id="ENSGT00950000183005"/>
<dbReference type="OrthoDB" id="10072024at2759"/>
<dbReference type="InterPro" id="IPR025884">
    <property type="entry name" value="MeCpG-bd_2/3_C_dom"/>
</dbReference>
<dbReference type="Pfam" id="PF16564">
    <property type="entry name" value="MBDa"/>
    <property type="match status" value="1"/>
</dbReference>
<dbReference type="GO" id="GO:0006346">
    <property type="term" value="P:DNA methylation-dependent constitutive heterochromatin formation"/>
    <property type="evidence" value="ECO:0007669"/>
    <property type="project" value="Ensembl"/>
</dbReference>
<evidence type="ECO:0000313" key="5">
    <source>
        <dbReference type="Proteomes" id="UP000694559"/>
    </source>
</evidence>
<proteinExistence type="predicted"/>
<dbReference type="GO" id="GO:0030177">
    <property type="term" value="P:positive regulation of Wnt signaling pathway"/>
    <property type="evidence" value="ECO:0007669"/>
    <property type="project" value="Ensembl"/>
</dbReference>
<protein>
    <submittedName>
        <fullName evidence="4">Methyl-CpG binding domain protein 2</fullName>
    </submittedName>
</protein>
<dbReference type="Ensembl" id="ENSNNAT00000019688.1">
    <property type="protein sequence ID" value="ENSNNAP00000018750.1"/>
    <property type="gene ID" value="ENSNNAG00000012567.1"/>
</dbReference>
<dbReference type="PANTHER" id="PTHR12396:SF5">
    <property type="entry name" value="METHYL-CPG-BINDING DOMAIN PROTEIN 2"/>
    <property type="match status" value="1"/>
</dbReference>
<feature type="compositionally biased region" description="Low complexity" evidence="1">
    <location>
        <begin position="30"/>
        <end position="42"/>
    </location>
</feature>
<dbReference type="GO" id="GO:0035197">
    <property type="term" value="F:siRNA binding"/>
    <property type="evidence" value="ECO:0007669"/>
    <property type="project" value="Ensembl"/>
</dbReference>
<organism evidence="4 5">
    <name type="scientific">Naja naja</name>
    <name type="common">Indian cobra</name>
    <dbReference type="NCBI Taxonomy" id="35670"/>
    <lineage>
        <taxon>Eukaryota</taxon>
        <taxon>Metazoa</taxon>
        <taxon>Chordata</taxon>
        <taxon>Craniata</taxon>
        <taxon>Vertebrata</taxon>
        <taxon>Euteleostomi</taxon>
        <taxon>Lepidosauria</taxon>
        <taxon>Squamata</taxon>
        <taxon>Bifurcata</taxon>
        <taxon>Unidentata</taxon>
        <taxon>Episquamata</taxon>
        <taxon>Toxicofera</taxon>
        <taxon>Serpentes</taxon>
        <taxon>Colubroidea</taxon>
        <taxon>Elapidae</taxon>
        <taxon>Elapinae</taxon>
        <taxon>Naja</taxon>
    </lineage>
</organism>
<dbReference type="Pfam" id="PF14048">
    <property type="entry name" value="MBD_C"/>
    <property type="match status" value="1"/>
</dbReference>
<evidence type="ECO:0000313" key="4">
    <source>
        <dbReference type="Ensembl" id="ENSNNAP00000018750.1"/>
    </source>
</evidence>
<dbReference type="GO" id="GO:0000792">
    <property type="term" value="C:heterochromatin"/>
    <property type="evidence" value="ECO:0007669"/>
    <property type="project" value="Ensembl"/>
</dbReference>
<dbReference type="GO" id="GO:0042802">
    <property type="term" value="F:identical protein binding"/>
    <property type="evidence" value="ECO:0007669"/>
    <property type="project" value="Ensembl"/>
</dbReference>
<accession>A0A8C6XUW1</accession>
<reference evidence="4" key="2">
    <citation type="submission" date="2025-09" db="UniProtKB">
        <authorList>
            <consortium name="Ensembl"/>
        </authorList>
    </citation>
    <scope>IDENTIFICATION</scope>
</reference>
<dbReference type="Proteomes" id="UP000694559">
    <property type="component" value="Unplaced"/>
</dbReference>
<dbReference type="AlphaFoldDB" id="A0A8C6XUW1"/>
<feature type="domain" description="Methyl-CpG-binding" evidence="3">
    <location>
        <begin position="157"/>
        <end position="211"/>
    </location>
</feature>